<proteinExistence type="predicted"/>
<dbReference type="EMBL" id="JACGCM010000250">
    <property type="protein sequence ID" value="KAF6174693.1"/>
    <property type="molecule type" value="Genomic_DNA"/>
</dbReference>
<evidence type="ECO:0000259" key="2">
    <source>
        <dbReference type="Pfam" id="PF10536"/>
    </source>
</evidence>
<sequence length="1003" mass="114450">MDFDYTINGTPEQDEDLEIQTNNVEGFNDSQGEFGEDYSTDDERDTNEVLDNNNVQFEPFMNNHVDEQGAIRSDEEGRTRLLQLQDVWRVIELRVEGDVPIVQGWRAGNITFTCEAKLKGKNTMNNKETDVGESSSTSEPVIFSSREVAKAYMLYILRFFLFPTKNGTNVSTKYLYFFENKNSNITWSWGIAALVHLYYSLGAALRIHGKAFACCTTLLEFWIFEHFPELPGIPKPKHFDAPEYCTRAYLLASAFANNNFNCGQVQLSWLPKTLHALHVLFLFSTAISIMPFHLSPFLRSSFARPLVCTTRGYKMRVGDITISTNGVDIAGSDPSILVRDASYTSRCDSSSSSHKIAYLKFALVFDALSNRQSRCLVFGKTWKKIQMLATLIEGLVGNRAGINRVKLYTIVHFRGDIARLKIGSIVTYVGGSTKLTSLRAHSSYEDFVTFLEETNEIRREDCRGLSTTKAGGSLRHNLFPDPKPEYKGYPKTNGRGLDPRRFEPFVDDENDSFETIHIDVSPSNEPSIPQSNIHLSNEPVLTNVAQSNEHFPTIPTNVPFSNEPYIPQSSIHLSNEHVSTNVPPSNEPMLTNVPLLIEPEPIIGQTETLAEFRFEPQPEQEKDLLDFRFKSVVYTEDPDDFSKEFNIGNLYRDKIKLKNHIRAYAVVNKFNLEHVLSNEYKIVVLCKGHKCSWRIYVTRLVSSVIFRVSTYCSMHTCIRVETEDARQLSARIPTTYELLYRNSETTESWTYFLEMFGSNFRCYGTRFVVISDRNPIIKNVVPKVFPFAIHTFCAFYISNNIKTTLENMRIAFGMVAEALTNIDFDKHMNVIQNIDPVGLQYILDTKSLIQIMLRVRITLFLKMGIPCEHGVRALGLANVDPATRVSEYYTNNVYKAVYEPIWIPIRGIEQWKILKTDLRVRAPIPTVQAGRPRTQRKRREKMPGLATKLRFCSKCRKKVQNRRSCKYLPIPSDNNIRPTMAPSFTMSTEPPVIPDEDVAISLH</sequence>
<gene>
    <name evidence="3" type="ORF">GIB67_008748</name>
</gene>
<evidence type="ECO:0000313" key="3">
    <source>
        <dbReference type="EMBL" id="KAF6174693.1"/>
    </source>
</evidence>
<name>A0A7J7P5U7_9MAGN</name>
<keyword evidence="4" id="KW-1185">Reference proteome</keyword>
<feature type="region of interest" description="Disordered" evidence="1">
    <location>
        <begin position="473"/>
        <end position="499"/>
    </location>
</feature>
<dbReference type="InterPro" id="IPR019557">
    <property type="entry name" value="AminoTfrase-like_pln_mobile"/>
</dbReference>
<dbReference type="AlphaFoldDB" id="A0A7J7P5U7"/>
<evidence type="ECO:0000313" key="4">
    <source>
        <dbReference type="Proteomes" id="UP000541444"/>
    </source>
</evidence>
<accession>A0A7J7P5U7</accession>
<dbReference type="Proteomes" id="UP000541444">
    <property type="component" value="Unassembled WGS sequence"/>
</dbReference>
<dbReference type="Pfam" id="PF10536">
    <property type="entry name" value="PMD"/>
    <property type="match status" value="1"/>
</dbReference>
<dbReference type="PANTHER" id="PTHR31973">
    <property type="entry name" value="POLYPROTEIN, PUTATIVE-RELATED"/>
    <property type="match status" value="1"/>
</dbReference>
<evidence type="ECO:0000256" key="1">
    <source>
        <dbReference type="SAM" id="MobiDB-lite"/>
    </source>
</evidence>
<organism evidence="3 4">
    <name type="scientific">Kingdonia uniflora</name>
    <dbReference type="NCBI Taxonomy" id="39325"/>
    <lineage>
        <taxon>Eukaryota</taxon>
        <taxon>Viridiplantae</taxon>
        <taxon>Streptophyta</taxon>
        <taxon>Embryophyta</taxon>
        <taxon>Tracheophyta</taxon>
        <taxon>Spermatophyta</taxon>
        <taxon>Magnoliopsida</taxon>
        <taxon>Ranunculales</taxon>
        <taxon>Circaeasteraceae</taxon>
        <taxon>Kingdonia</taxon>
    </lineage>
</organism>
<dbReference type="PANTHER" id="PTHR31973:SF187">
    <property type="entry name" value="MUTATOR TRANSPOSASE MUDRA PROTEIN"/>
    <property type="match status" value="1"/>
</dbReference>
<reference evidence="3 4" key="1">
    <citation type="journal article" date="2020" name="IScience">
        <title>Genome Sequencing of the Endangered Kingdonia uniflora (Circaeasteraceae, Ranunculales) Reveals Potential Mechanisms of Evolutionary Specialization.</title>
        <authorList>
            <person name="Sun Y."/>
            <person name="Deng T."/>
            <person name="Zhang A."/>
            <person name="Moore M.J."/>
            <person name="Landis J.B."/>
            <person name="Lin N."/>
            <person name="Zhang H."/>
            <person name="Zhang X."/>
            <person name="Huang J."/>
            <person name="Zhang X."/>
            <person name="Sun H."/>
            <person name="Wang H."/>
        </authorList>
    </citation>
    <scope>NUCLEOTIDE SEQUENCE [LARGE SCALE GENOMIC DNA]</scope>
    <source>
        <strain evidence="3">TB1705</strain>
        <tissue evidence="3">Leaf</tissue>
    </source>
</reference>
<feature type="domain" description="Aminotransferase-like plant mobile" evidence="2">
    <location>
        <begin position="84"/>
        <end position="231"/>
    </location>
</feature>
<comment type="caution">
    <text evidence="3">The sequence shown here is derived from an EMBL/GenBank/DDBJ whole genome shotgun (WGS) entry which is preliminary data.</text>
</comment>
<protein>
    <recommendedName>
        <fullName evidence="2">Aminotransferase-like plant mobile domain-containing protein</fullName>
    </recommendedName>
</protein>